<dbReference type="InterPro" id="IPR054113">
    <property type="entry name" value="ORC6_cyclin-like_2nd"/>
</dbReference>
<dbReference type="InterPro" id="IPR020529">
    <property type="entry name" value="ORC6_met/pln"/>
</dbReference>
<protein>
    <recommendedName>
        <fullName evidence="2">ORC6 second cyclin-like domain-containing protein</fullName>
    </recommendedName>
</protein>
<dbReference type="STRING" id="763407.A0A162UBJ3"/>
<evidence type="ECO:0000313" key="4">
    <source>
        <dbReference type="Proteomes" id="UP000077315"/>
    </source>
</evidence>
<dbReference type="InParanoid" id="A0A162UBJ3"/>
<accession>A0A162UBJ3</accession>
<dbReference type="GO" id="GO:0005664">
    <property type="term" value="C:nuclear origin of replication recognition complex"/>
    <property type="evidence" value="ECO:0007669"/>
    <property type="project" value="InterPro"/>
</dbReference>
<evidence type="ECO:0000313" key="3">
    <source>
        <dbReference type="EMBL" id="OAD75012.1"/>
    </source>
</evidence>
<evidence type="ECO:0000256" key="1">
    <source>
        <dbReference type="SAM" id="MobiDB-lite"/>
    </source>
</evidence>
<dbReference type="RefSeq" id="XP_018293052.1">
    <property type="nucleotide sequence ID" value="XM_018431200.1"/>
</dbReference>
<gene>
    <name evidence="3" type="ORF">PHYBLDRAFT_144364</name>
</gene>
<dbReference type="Pfam" id="PF21913">
    <property type="entry name" value="ORC6_2nd"/>
    <property type="match status" value="1"/>
</dbReference>
<keyword evidence="4" id="KW-1185">Reference proteome</keyword>
<evidence type="ECO:0000259" key="2">
    <source>
        <dbReference type="Pfam" id="PF21913"/>
    </source>
</evidence>
<dbReference type="PANTHER" id="PTHR13394">
    <property type="entry name" value="ORIGIN RECOGNITION COMPLEX SUBUNIT 6"/>
    <property type="match status" value="1"/>
</dbReference>
<dbReference type="GeneID" id="28992106"/>
<reference evidence="4" key="1">
    <citation type="submission" date="2015-06" db="EMBL/GenBank/DDBJ databases">
        <title>Expansion of signal transduction pathways in fungi by whole-genome duplication.</title>
        <authorList>
            <consortium name="DOE Joint Genome Institute"/>
            <person name="Corrochano L.M."/>
            <person name="Kuo A."/>
            <person name="Marcet-Houben M."/>
            <person name="Polaino S."/>
            <person name="Salamov A."/>
            <person name="Villalobos J.M."/>
            <person name="Alvarez M.I."/>
            <person name="Avalos J."/>
            <person name="Benito E.P."/>
            <person name="Benoit I."/>
            <person name="Burger G."/>
            <person name="Camino L.P."/>
            <person name="Canovas D."/>
            <person name="Cerda-Olmedo E."/>
            <person name="Cheng J.-F."/>
            <person name="Dominguez A."/>
            <person name="Elias M."/>
            <person name="Eslava A.P."/>
            <person name="Glaser F."/>
            <person name="Grimwood J."/>
            <person name="Gutierrez G."/>
            <person name="Heitman J."/>
            <person name="Henrissat B."/>
            <person name="Iturriaga E.A."/>
            <person name="Lang B.F."/>
            <person name="Lavin J.L."/>
            <person name="Lee S."/>
            <person name="Li W."/>
            <person name="Lindquist E."/>
            <person name="Lopez-Garcia S."/>
            <person name="Luque E.M."/>
            <person name="Marcos A.T."/>
            <person name="Martin J."/>
            <person name="McCluskey K."/>
            <person name="Medina H.R."/>
            <person name="Miralles-Duran A."/>
            <person name="Miyazaki A."/>
            <person name="Munoz-Torres E."/>
            <person name="Oguiza J.A."/>
            <person name="Ohm R."/>
            <person name="Olmedo M."/>
            <person name="Orejas M."/>
            <person name="Ortiz-Castellanos L."/>
            <person name="Pisabarro A.G."/>
            <person name="Rodriguez-Romero J."/>
            <person name="Ruiz-Herrera J."/>
            <person name="Ruiz-Vazquez R."/>
            <person name="Sanz C."/>
            <person name="Schackwitz W."/>
            <person name="Schmutz J."/>
            <person name="Shahriari M."/>
            <person name="Shelest E."/>
            <person name="Silva-Franco F."/>
            <person name="Soanes D."/>
            <person name="Syed K."/>
            <person name="Tagua V.G."/>
            <person name="Talbot N.J."/>
            <person name="Thon M."/>
            <person name="De vries R.P."/>
            <person name="Wiebenga A."/>
            <person name="Yadav J.S."/>
            <person name="Braun E.L."/>
            <person name="Baker S."/>
            <person name="Garre V."/>
            <person name="Horwitz B."/>
            <person name="Torres-Martinez S."/>
            <person name="Idnurm A."/>
            <person name="Herrera-Estrella A."/>
            <person name="Gabaldon T."/>
            <person name="Grigoriev I.V."/>
        </authorList>
    </citation>
    <scope>NUCLEOTIDE SEQUENCE [LARGE SCALE GENOMIC DNA]</scope>
    <source>
        <strain evidence="4">NRRL 1555(-)</strain>
    </source>
</reference>
<proteinExistence type="predicted"/>
<feature type="domain" description="ORC6 second cyclin-like" evidence="2">
    <location>
        <begin position="100"/>
        <end position="188"/>
    </location>
</feature>
<feature type="region of interest" description="Disordered" evidence="1">
    <location>
        <begin position="201"/>
        <end position="231"/>
    </location>
</feature>
<name>A0A162UBJ3_PHYB8</name>
<organism evidence="3 4">
    <name type="scientific">Phycomyces blakesleeanus (strain ATCC 8743b / DSM 1359 / FGSC 10004 / NBRC 33097 / NRRL 1555)</name>
    <dbReference type="NCBI Taxonomy" id="763407"/>
    <lineage>
        <taxon>Eukaryota</taxon>
        <taxon>Fungi</taxon>
        <taxon>Fungi incertae sedis</taxon>
        <taxon>Mucoromycota</taxon>
        <taxon>Mucoromycotina</taxon>
        <taxon>Mucoromycetes</taxon>
        <taxon>Mucorales</taxon>
        <taxon>Phycomycetaceae</taxon>
        <taxon>Phycomyces</taxon>
    </lineage>
</organism>
<dbReference type="EMBL" id="KV440978">
    <property type="protein sequence ID" value="OAD75012.1"/>
    <property type="molecule type" value="Genomic_DNA"/>
</dbReference>
<dbReference type="VEuPathDB" id="FungiDB:PHYBLDRAFT_144364"/>
<dbReference type="AlphaFoldDB" id="A0A162UBJ3"/>
<sequence>MAGQNPIAHCLERLFLADDTVLAEKAEHFQGLCSTRVPSKVFGKGPNSKPVISIHLAYENLGRHDWDSKLAAELAGCKPAVYDTAVSLTRKHLGIVPVVSFESLTVALGCTTMIKQVESLWDSFQESYLGNLSVAKKLSAKEELSQPVWKGAIVYACAKALGESVTKAPLQSLCSCSLPELTKCIKVVTDVAKKAIEELKSQSTKASRTPRTTGKRRIGEDEDVVEETPAAKKVKMPGTKKALFGRLKRTDSKQAPATKEYKPISGIVSMINRQDYRQTRRYRDYIQWKDSLIARLSNSTTTIE</sequence>
<dbReference type="OrthoDB" id="5552484at2759"/>
<feature type="compositionally biased region" description="Polar residues" evidence="1">
    <location>
        <begin position="201"/>
        <end position="212"/>
    </location>
</feature>
<dbReference type="Proteomes" id="UP000077315">
    <property type="component" value="Unassembled WGS sequence"/>
</dbReference>
<dbReference type="Gene3D" id="1.10.472.10">
    <property type="entry name" value="Cyclin-like"/>
    <property type="match status" value="1"/>
</dbReference>
<dbReference type="GO" id="GO:0006270">
    <property type="term" value="P:DNA replication initiation"/>
    <property type="evidence" value="ECO:0007669"/>
    <property type="project" value="TreeGrafter"/>
</dbReference>
<dbReference type="PANTHER" id="PTHR13394:SF0">
    <property type="entry name" value="ORIGIN RECOGNITION COMPLEX SUBUNIT 6"/>
    <property type="match status" value="1"/>
</dbReference>